<dbReference type="RefSeq" id="WP_233490934.1">
    <property type="nucleotide sequence ID" value="NZ_CP014206.1"/>
</dbReference>
<feature type="active site" description="Charge relay system" evidence="4">
    <location>
        <position position="159"/>
    </location>
</feature>
<proteinExistence type="inferred from homology"/>
<reference evidence="6 7" key="1">
    <citation type="submission" date="2019-03" db="EMBL/GenBank/DDBJ databases">
        <title>Genomic Encyclopedia of Type Strains, Phase IV (KMG-IV): sequencing the most valuable type-strain genomes for metagenomic binning, comparative biology and taxonomic classification.</title>
        <authorList>
            <person name="Goeker M."/>
        </authorList>
    </citation>
    <scope>NUCLEOTIDE SEQUENCE [LARGE SCALE GENOMIC DNA]</scope>
    <source>
        <strain evidence="6 7">DSM 101483</strain>
    </source>
</reference>
<protein>
    <recommendedName>
        <fullName evidence="5">AB hydrolase-1 domain-containing protein</fullName>
    </recommendedName>
</protein>
<comment type="similarity">
    <text evidence="1">Belongs to the AB hydrolase superfamily. AB hydrolase 4 family.</text>
</comment>
<dbReference type="EMBL" id="SOBK01000002">
    <property type="protein sequence ID" value="TDT90611.1"/>
    <property type="molecule type" value="Genomic_DNA"/>
</dbReference>
<keyword evidence="3" id="KW-0378">Hydrolase</keyword>
<evidence type="ECO:0000256" key="4">
    <source>
        <dbReference type="PIRSR" id="PIRSR005211-1"/>
    </source>
</evidence>
<dbReference type="SUPFAM" id="SSF53474">
    <property type="entry name" value="alpha/beta-Hydrolases"/>
    <property type="match status" value="1"/>
</dbReference>
<feature type="active site" description="Charge relay system" evidence="4">
    <location>
        <position position="313"/>
    </location>
</feature>
<feature type="domain" description="AB hydrolase-1" evidence="5">
    <location>
        <begin position="80"/>
        <end position="316"/>
    </location>
</feature>
<evidence type="ECO:0000313" key="6">
    <source>
        <dbReference type="EMBL" id="TDT90611.1"/>
    </source>
</evidence>
<dbReference type="GO" id="GO:0034338">
    <property type="term" value="F:short-chain carboxylesterase activity"/>
    <property type="evidence" value="ECO:0007669"/>
    <property type="project" value="TreeGrafter"/>
</dbReference>
<evidence type="ECO:0000256" key="3">
    <source>
        <dbReference type="ARBA" id="ARBA00022801"/>
    </source>
</evidence>
<evidence type="ECO:0000256" key="2">
    <source>
        <dbReference type="ARBA" id="ARBA00022487"/>
    </source>
</evidence>
<keyword evidence="2" id="KW-0719">Serine esterase</keyword>
<name>A0AA94PMJ8_9BACT</name>
<comment type="caution">
    <text evidence="6">The sequence shown here is derived from an EMBL/GenBank/DDBJ whole genome shotgun (WGS) entry which is preliminary data.</text>
</comment>
<organism evidence="6 7">
    <name type="scientific">Pseudodesulfovibrio indicus</name>
    <dbReference type="NCBI Taxonomy" id="1716143"/>
    <lineage>
        <taxon>Bacteria</taxon>
        <taxon>Pseudomonadati</taxon>
        <taxon>Thermodesulfobacteriota</taxon>
        <taxon>Desulfovibrionia</taxon>
        <taxon>Desulfovibrionales</taxon>
        <taxon>Desulfovibrionaceae</taxon>
    </lineage>
</organism>
<accession>A0AA94PMJ8</accession>
<dbReference type="Pfam" id="PF00561">
    <property type="entry name" value="Abhydrolase_1"/>
    <property type="match status" value="1"/>
</dbReference>
<dbReference type="PANTHER" id="PTHR10794">
    <property type="entry name" value="ABHYDROLASE DOMAIN-CONTAINING PROTEIN"/>
    <property type="match status" value="1"/>
</dbReference>
<sequence>MAAPLYIRTDRSYTGPMPVLPIPDYAPPFPFGSGDLATLYPPLFRLNPLTAPEPERVELADGDFLDMDWHRSRAGDPSGLVIVSHGLEGNSRRKYVLGMAAAATRLGWDAVCWSQRGCSEEPNRLARSYHSGETDDLHEIILHCLSAGRYSRVVLIGFSMGGNQILKYLGEDPGRVPGEVAGAAVFSVPCDLDAAERIISGRRVYFEYFMRGLRRKMREKGERFPDVVRAERLKGIRTLRDFDDRFTAPVGGFADAADYYAKASSLQFLRDIRVPALLVNAQNDPFLSPSCFPVQEAMSNPSLFLEMPVCGGHVGFVLRNRENVYWSERRAETFLAGLPR</sequence>
<dbReference type="InterPro" id="IPR000952">
    <property type="entry name" value="AB_hydrolase_4_CS"/>
</dbReference>
<dbReference type="PIRSF" id="PIRSF005211">
    <property type="entry name" value="Ab_hydro_YheT"/>
    <property type="match status" value="1"/>
</dbReference>
<dbReference type="InterPro" id="IPR000073">
    <property type="entry name" value="AB_hydrolase_1"/>
</dbReference>
<feature type="active site" description="Charge relay system" evidence="4">
    <location>
        <position position="284"/>
    </location>
</feature>
<dbReference type="Proteomes" id="UP000295506">
    <property type="component" value="Unassembled WGS sequence"/>
</dbReference>
<evidence type="ECO:0000256" key="1">
    <source>
        <dbReference type="ARBA" id="ARBA00010884"/>
    </source>
</evidence>
<dbReference type="InterPro" id="IPR029058">
    <property type="entry name" value="AB_hydrolase_fold"/>
</dbReference>
<evidence type="ECO:0000313" key="7">
    <source>
        <dbReference type="Proteomes" id="UP000295506"/>
    </source>
</evidence>
<gene>
    <name evidence="6" type="ORF">EDC59_10241</name>
</gene>
<dbReference type="PROSITE" id="PS01133">
    <property type="entry name" value="UPF0017"/>
    <property type="match status" value="1"/>
</dbReference>
<evidence type="ECO:0000259" key="5">
    <source>
        <dbReference type="Pfam" id="PF00561"/>
    </source>
</evidence>
<dbReference type="PANTHER" id="PTHR10794:SF94">
    <property type="entry name" value="ESTERASE YHET-RELATED"/>
    <property type="match status" value="1"/>
</dbReference>
<dbReference type="InterPro" id="IPR012020">
    <property type="entry name" value="ABHD4"/>
</dbReference>
<dbReference type="InterPro" id="IPR050960">
    <property type="entry name" value="AB_hydrolase_4_sf"/>
</dbReference>
<dbReference type="AlphaFoldDB" id="A0AA94PMJ8"/>
<dbReference type="GO" id="GO:0047372">
    <property type="term" value="F:monoacylglycerol lipase activity"/>
    <property type="evidence" value="ECO:0007669"/>
    <property type="project" value="TreeGrafter"/>
</dbReference>
<dbReference type="Gene3D" id="3.40.50.1820">
    <property type="entry name" value="alpha/beta hydrolase"/>
    <property type="match status" value="1"/>
</dbReference>